<dbReference type="AlphaFoldDB" id="A0A344TLC1"/>
<sequence length="144" mass="16806">MLLQTSYKRQLAHQFLMYYYWLVFCPLPFCCLCGIAELAKSTDMWIHLLKTWLVEIPILWLFLRRNDHLTSIVGLGALINVSTWTFLVYYYYQFGGNIYFLELLVALVESLWIRSLWSINWPKSVLIGLVANAVSFGLGWSGIL</sequence>
<reference evidence="2 3" key="1">
    <citation type="submission" date="2018-07" db="EMBL/GenBank/DDBJ databases">
        <title>Genome sequencing of Runella.</title>
        <authorList>
            <person name="Baek M.-G."/>
            <person name="Yi H."/>
        </authorList>
    </citation>
    <scope>NUCLEOTIDE SEQUENCE [LARGE SCALE GENOMIC DNA]</scope>
    <source>
        <strain evidence="2 3">HYN0085</strain>
    </source>
</reference>
<feature type="transmembrane region" description="Helical" evidence="1">
    <location>
        <begin position="18"/>
        <end position="39"/>
    </location>
</feature>
<feature type="transmembrane region" description="Helical" evidence="1">
    <location>
        <begin position="45"/>
        <end position="63"/>
    </location>
</feature>
<proteinExistence type="predicted"/>
<keyword evidence="1" id="KW-0472">Membrane</keyword>
<dbReference type="EMBL" id="CP030850">
    <property type="protein sequence ID" value="AXE19442.1"/>
    <property type="molecule type" value="Genomic_DNA"/>
</dbReference>
<evidence type="ECO:0000256" key="1">
    <source>
        <dbReference type="SAM" id="Phobius"/>
    </source>
</evidence>
<gene>
    <name evidence="2" type="ORF">DR864_17675</name>
</gene>
<accession>A0A344TLC1</accession>
<protein>
    <submittedName>
        <fullName evidence="2">Uncharacterized protein</fullName>
    </submittedName>
</protein>
<dbReference type="OrthoDB" id="962291at2"/>
<name>A0A344TLC1_9BACT</name>
<feature type="transmembrane region" description="Helical" evidence="1">
    <location>
        <begin position="72"/>
        <end position="92"/>
    </location>
</feature>
<keyword evidence="3" id="KW-1185">Reference proteome</keyword>
<organism evidence="2 3">
    <name type="scientific">Runella rosea</name>
    <dbReference type="NCBI Taxonomy" id="2259595"/>
    <lineage>
        <taxon>Bacteria</taxon>
        <taxon>Pseudomonadati</taxon>
        <taxon>Bacteroidota</taxon>
        <taxon>Cytophagia</taxon>
        <taxon>Cytophagales</taxon>
        <taxon>Spirosomataceae</taxon>
        <taxon>Runella</taxon>
    </lineage>
</organism>
<keyword evidence="1" id="KW-0812">Transmembrane</keyword>
<dbReference type="Proteomes" id="UP000251993">
    <property type="component" value="Chromosome"/>
</dbReference>
<feature type="transmembrane region" description="Helical" evidence="1">
    <location>
        <begin position="98"/>
        <end position="117"/>
    </location>
</feature>
<evidence type="ECO:0000313" key="3">
    <source>
        <dbReference type="Proteomes" id="UP000251993"/>
    </source>
</evidence>
<keyword evidence="1" id="KW-1133">Transmembrane helix</keyword>
<evidence type="ECO:0000313" key="2">
    <source>
        <dbReference type="EMBL" id="AXE19442.1"/>
    </source>
</evidence>
<dbReference type="KEGG" id="run:DR864_17675"/>
<feature type="transmembrane region" description="Helical" evidence="1">
    <location>
        <begin position="124"/>
        <end position="143"/>
    </location>
</feature>